<dbReference type="PRINTS" id="PR00038">
    <property type="entry name" value="HTHLUXR"/>
</dbReference>
<reference evidence="10 11" key="1">
    <citation type="submission" date="2018-01" db="EMBL/GenBank/DDBJ databases">
        <title>Complete genome sequencing of Sporolactobacillus terrae DLG3.</title>
        <authorList>
            <person name="Nam Y.-D."/>
            <person name="Kang J."/>
            <person name="Chung W.-H."/>
        </authorList>
    </citation>
    <scope>NUCLEOTIDE SEQUENCE [LARGE SCALE GENOMIC DNA]</scope>
    <source>
        <strain evidence="10 11">DLG3</strain>
    </source>
</reference>
<dbReference type="Proteomes" id="UP000326951">
    <property type="component" value="Chromosome"/>
</dbReference>
<keyword evidence="3" id="KW-0805">Transcription regulation</keyword>
<dbReference type="Gene3D" id="1.10.10.10">
    <property type="entry name" value="Winged helix-like DNA-binding domain superfamily/Winged helix DNA-binding domain"/>
    <property type="match status" value="1"/>
</dbReference>
<dbReference type="GO" id="GO:0000160">
    <property type="term" value="P:phosphorelay signal transduction system"/>
    <property type="evidence" value="ECO:0007669"/>
    <property type="project" value="UniProtKB-KW"/>
</dbReference>
<dbReference type="AlphaFoldDB" id="A0A410DB18"/>
<dbReference type="GO" id="GO:0003677">
    <property type="term" value="F:DNA binding"/>
    <property type="evidence" value="ECO:0007669"/>
    <property type="project" value="UniProtKB-KW"/>
</dbReference>
<organism evidence="9 12">
    <name type="scientific">Sporolactobacillus terrae</name>
    <dbReference type="NCBI Taxonomy" id="269673"/>
    <lineage>
        <taxon>Bacteria</taxon>
        <taxon>Bacillati</taxon>
        <taxon>Bacillota</taxon>
        <taxon>Bacilli</taxon>
        <taxon>Bacillales</taxon>
        <taxon>Sporolactobacillaceae</taxon>
        <taxon>Sporolactobacillus</taxon>
    </lineage>
</organism>
<keyword evidence="2" id="KW-0902">Two-component regulatory system</keyword>
<keyword evidence="5" id="KW-0804">Transcription</keyword>
<dbReference type="Pfam" id="PF00196">
    <property type="entry name" value="GerE"/>
    <property type="match status" value="1"/>
</dbReference>
<feature type="modified residue" description="4-aspartylphosphate" evidence="6">
    <location>
        <position position="55"/>
    </location>
</feature>
<dbReference type="PROSITE" id="PS50110">
    <property type="entry name" value="RESPONSE_REGULATORY"/>
    <property type="match status" value="1"/>
</dbReference>
<dbReference type="EMBL" id="CP025688">
    <property type="protein sequence ID" value="QAA23276.1"/>
    <property type="molecule type" value="Genomic_DNA"/>
</dbReference>
<dbReference type="PANTHER" id="PTHR43214">
    <property type="entry name" value="TWO-COMPONENT RESPONSE REGULATOR"/>
    <property type="match status" value="1"/>
</dbReference>
<gene>
    <name evidence="10" type="ORF">C0674_12050</name>
    <name evidence="9" type="ORF">St703_23860</name>
</gene>
<dbReference type="InterPro" id="IPR001789">
    <property type="entry name" value="Sig_transdc_resp-reg_receiver"/>
</dbReference>
<dbReference type="CDD" id="cd06170">
    <property type="entry name" value="LuxR_C_like"/>
    <property type="match status" value="1"/>
</dbReference>
<dbReference type="STRING" id="1449983.GCA_000647835_01748"/>
<evidence type="ECO:0000259" key="7">
    <source>
        <dbReference type="PROSITE" id="PS50043"/>
    </source>
</evidence>
<feature type="domain" description="Response regulatory" evidence="8">
    <location>
        <begin position="4"/>
        <end position="120"/>
    </location>
</feature>
<dbReference type="InterPro" id="IPR036388">
    <property type="entry name" value="WH-like_DNA-bd_sf"/>
</dbReference>
<dbReference type="CDD" id="cd17535">
    <property type="entry name" value="REC_NarL-like"/>
    <property type="match status" value="1"/>
</dbReference>
<dbReference type="InterPro" id="IPR039420">
    <property type="entry name" value="WalR-like"/>
</dbReference>
<evidence type="ECO:0000259" key="8">
    <source>
        <dbReference type="PROSITE" id="PS50110"/>
    </source>
</evidence>
<keyword evidence="1 6" id="KW-0597">Phosphoprotein</keyword>
<protein>
    <submittedName>
        <fullName evidence="9">DNA-binding response regulator</fullName>
    </submittedName>
</protein>
<sequence length="200" mass="22258">MTLNIVLIDDQLLVLMGLKELLEKESDMHVLKIVHEPENLAALVTSTAPDLLIIDLLLKQTNGIELTRTIRKTNTEVKIIILSGCTCDEYVASAKQAGANAYITKDHSTRELVHVIRAVMQGKKVFPLVKPVIPNEPLTAKELTILKYIANDLTNYEISKQLSISQRTVEYHISEILKKLGVESRVGAVVRAIKKGLLKL</sequence>
<dbReference type="Proteomes" id="UP000285882">
    <property type="component" value="Chromosome"/>
</dbReference>
<evidence type="ECO:0000313" key="10">
    <source>
        <dbReference type="EMBL" id="QAA23276.1"/>
    </source>
</evidence>
<name>A0A410DB18_9BACL</name>
<keyword evidence="11" id="KW-1185">Reference proteome</keyword>
<dbReference type="SUPFAM" id="SSF52172">
    <property type="entry name" value="CheY-like"/>
    <property type="match status" value="1"/>
</dbReference>
<dbReference type="SUPFAM" id="SSF46894">
    <property type="entry name" value="C-terminal effector domain of the bipartite response regulators"/>
    <property type="match status" value="1"/>
</dbReference>
<evidence type="ECO:0000256" key="1">
    <source>
        <dbReference type="ARBA" id="ARBA00022553"/>
    </source>
</evidence>
<dbReference type="PROSITE" id="PS50043">
    <property type="entry name" value="HTH_LUXR_2"/>
    <property type="match status" value="1"/>
</dbReference>
<dbReference type="Pfam" id="PF00072">
    <property type="entry name" value="Response_reg"/>
    <property type="match status" value="1"/>
</dbReference>
<reference evidence="9 12" key="2">
    <citation type="submission" date="2019-09" db="EMBL/GenBank/DDBJ databases">
        <title>Complete genome sequence of Sporolactobacillus terrae 70-3.</title>
        <authorList>
            <person name="Tanaka N."/>
            <person name="Shiwa Y."/>
            <person name="Fujita N."/>
            <person name="Tanasupawat S."/>
        </authorList>
    </citation>
    <scope>NUCLEOTIDE SEQUENCE [LARGE SCALE GENOMIC DNA]</scope>
    <source>
        <strain evidence="9 12">70-3</strain>
    </source>
</reference>
<evidence type="ECO:0000256" key="2">
    <source>
        <dbReference type="ARBA" id="ARBA00023012"/>
    </source>
</evidence>
<dbReference type="InterPro" id="IPR058245">
    <property type="entry name" value="NreC/VraR/RcsB-like_REC"/>
</dbReference>
<dbReference type="EMBL" id="AP021853">
    <property type="protein sequence ID" value="BBN99681.1"/>
    <property type="molecule type" value="Genomic_DNA"/>
</dbReference>
<evidence type="ECO:0000313" key="9">
    <source>
        <dbReference type="EMBL" id="BBN99681.1"/>
    </source>
</evidence>
<evidence type="ECO:0000256" key="4">
    <source>
        <dbReference type="ARBA" id="ARBA00023125"/>
    </source>
</evidence>
<dbReference type="InterPro" id="IPR000792">
    <property type="entry name" value="Tscrpt_reg_LuxR_C"/>
</dbReference>
<dbReference type="RefSeq" id="WP_028977185.1">
    <property type="nucleotide sequence ID" value="NZ_AP021853.1"/>
</dbReference>
<feature type="domain" description="HTH luxR-type" evidence="7">
    <location>
        <begin position="131"/>
        <end position="196"/>
    </location>
</feature>
<evidence type="ECO:0000256" key="5">
    <source>
        <dbReference type="ARBA" id="ARBA00023163"/>
    </source>
</evidence>
<proteinExistence type="predicted"/>
<dbReference type="InterPro" id="IPR016032">
    <property type="entry name" value="Sig_transdc_resp-reg_C-effctor"/>
</dbReference>
<evidence type="ECO:0000256" key="6">
    <source>
        <dbReference type="PROSITE-ProRule" id="PRU00169"/>
    </source>
</evidence>
<keyword evidence="4 9" id="KW-0238">DNA-binding</keyword>
<evidence type="ECO:0000313" key="11">
    <source>
        <dbReference type="Proteomes" id="UP000285882"/>
    </source>
</evidence>
<dbReference type="SMART" id="SM00448">
    <property type="entry name" value="REC"/>
    <property type="match status" value="1"/>
</dbReference>
<dbReference type="SMART" id="SM00421">
    <property type="entry name" value="HTH_LUXR"/>
    <property type="match status" value="1"/>
</dbReference>
<dbReference type="Gene3D" id="3.40.50.2300">
    <property type="match status" value="1"/>
</dbReference>
<dbReference type="GO" id="GO:0006355">
    <property type="term" value="P:regulation of DNA-templated transcription"/>
    <property type="evidence" value="ECO:0007669"/>
    <property type="project" value="InterPro"/>
</dbReference>
<accession>A0A410DB18</accession>
<evidence type="ECO:0000313" key="12">
    <source>
        <dbReference type="Proteomes" id="UP000326951"/>
    </source>
</evidence>
<evidence type="ECO:0000256" key="3">
    <source>
        <dbReference type="ARBA" id="ARBA00023015"/>
    </source>
</evidence>
<dbReference type="InterPro" id="IPR011006">
    <property type="entry name" value="CheY-like_superfamily"/>
</dbReference>